<feature type="compositionally biased region" description="Polar residues" evidence="6">
    <location>
        <begin position="97"/>
        <end position="106"/>
    </location>
</feature>
<evidence type="ECO:0000256" key="1">
    <source>
        <dbReference type="ARBA" id="ARBA00022723"/>
    </source>
</evidence>
<dbReference type="EMBL" id="BSXN01000560">
    <property type="protein sequence ID" value="GME69045.1"/>
    <property type="molecule type" value="Genomic_DNA"/>
</dbReference>
<evidence type="ECO:0000256" key="3">
    <source>
        <dbReference type="ARBA" id="ARBA00022833"/>
    </source>
</evidence>
<comment type="caution">
    <text evidence="8">The sequence shown here is derived from an EMBL/GenBank/DDBJ whole genome shotgun (WGS) entry which is preliminary data.</text>
</comment>
<accession>A0A9W6SZ49</accession>
<dbReference type="SUPFAM" id="SSF57716">
    <property type="entry name" value="Glucocorticoid receptor-like (DNA-binding domain)"/>
    <property type="match status" value="1"/>
</dbReference>
<feature type="region of interest" description="Disordered" evidence="6">
    <location>
        <begin position="493"/>
        <end position="521"/>
    </location>
</feature>
<reference evidence="8" key="1">
    <citation type="submission" date="2023-04" db="EMBL/GenBank/DDBJ databases">
        <title>Candida boidinii NBRC 10035.</title>
        <authorList>
            <person name="Ichikawa N."/>
            <person name="Sato H."/>
            <person name="Tonouchi N."/>
        </authorList>
    </citation>
    <scope>NUCLEOTIDE SEQUENCE</scope>
    <source>
        <strain evidence="8">NBRC 10035</strain>
    </source>
</reference>
<keyword evidence="4 5" id="KW-0440">LIM domain</keyword>
<dbReference type="GO" id="GO:0030695">
    <property type="term" value="F:GTPase regulator activity"/>
    <property type="evidence" value="ECO:0007669"/>
    <property type="project" value="UniProtKB-ARBA"/>
</dbReference>
<sequence length="811" mass="91352">MNNNTNNKTAVFSNQIKSPDLINFSEPQSNIPNHHLIGSTIPLNPLEKEYPKTKSPDFNLENNRTITNPVINTDSNVNNPFYFSSNDQSKTEFKTDNPFNFSSNDQNETDFKTDNPLLNADSDSDSDSEFGFNKKLFSNNDKNNNSKLVLNNNEIENSNKNVLLIPNIKQDSKDDEEYFSDNVSINNSINEFDAQFESDSNSSSPVKKLLAKENNIKNDDINYDSDNASEYFPASDIQQPHSKAIIEDLKDKNDLKNIIDSLDTDDEDQDDGQDEDQDEFDKQYNYDIRDSAIPTAATSTPTSNSNPNIIINGSKNNDDSLDQLLSMKNALSPIRNGGATVPHILINNFDNPLDSRSNVNSEFFRSSTSSSMYKDDSTTKRSSIIDSDDAKIYNVVNGENIVNNNNNNINNQLAKTDISTIMEVTEINDDSNLLNENESEIKDVFKFNKTPISPITDSSMYNPLADEEDFNSYNPSNTDEMLMQGLTKVKLNPLESPDMRKQTSNKGYQQQNEPTAAEEEIGASHEPYDNGFAEKMINSSISSVDKSSLFADDINRVDDSMSPESQVIPNDEFATAKNNHIQDDSFNNSKNKNNLSINTNRNSTSNYSDYLPTPTINSHSQLYQNSTKTHHDATSTPGTVINDVASSINSLPTKNEEVKYDSGTGPCRRCHNEITGKQKSIWSKDFQLSGQWHRKCFLCYTCNTPFRRGESCYVFEDKPYCETHFHELNGTICKICGKGVEGECLENEIGEIFHSSCLTCHYCNNVIKSDYFVYSNHILCENDAIKQSKLLKENGGVDDKVSRRRTKFLYL</sequence>
<feature type="region of interest" description="Disordered" evidence="6">
    <location>
        <begin position="261"/>
        <end position="314"/>
    </location>
</feature>
<feature type="region of interest" description="Disordered" evidence="6">
    <location>
        <begin position="581"/>
        <end position="607"/>
    </location>
</feature>
<feature type="compositionally biased region" description="Basic and acidic residues" evidence="6">
    <location>
        <begin position="280"/>
        <end position="290"/>
    </location>
</feature>
<dbReference type="Proteomes" id="UP001165120">
    <property type="component" value="Unassembled WGS sequence"/>
</dbReference>
<evidence type="ECO:0000256" key="4">
    <source>
        <dbReference type="ARBA" id="ARBA00023038"/>
    </source>
</evidence>
<dbReference type="Pfam" id="PF00412">
    <property type="entry name" value="LIM"/>
    <property type="match status" value="2"/>
</dbReference>
<evidence type="ECO:0000256" key="5">
    <source>
        <dbReference type="PROSITE-ProRule" id="PRU00125"/>
    </source>
</evidence>
<feature type="compositionally biased region" description="Low complexity" evidence="6">
    <location>
        <begin position="291"/>
        <end position="312"/>
    </location>
</feature>
<dbReference type="CDD" id="cd09397">
    <property type="entry name" value="LIM1_UF1"/>
    <property type="match status" value="1"/>
</dbReference>
<proteinExistence type="predicted"/>
<dbReference type="CDD" id="cd08368">
    <property type="entry name" value="LIM"/>
    <property type="match status" value="1"/>
</dbReference>
<dbReference type="PANTHER" id="PTHR24212">
    <property type="entry name" value="ZYXIN/TRIP6"/>
    <property type="match status" value="1"/>
</dbReference>
<feature type="compositionally biased region" description="Low complexity" evidence="6">
    <location>
        <begin position="585"/>
        <end position="607"/>
    </location>
</feature>
<evidence type="ECO:0000313" key="8">
    <source>
        <dbReference type="EMBL" id="GME69045.1"/>
    </source>
</evidence>
<evidence type="ECO:0000256" key="2">
    <source>
        <dbReference type="ARBA" id="ARBA00022737"/>
    </source>
</evidence>
<feature type="compositionally biased region" description="Polar residues" evidence="6">
    <location>
        <begin position="502"/>
        <end position="514"/>
    </location>
</feature>
<dbReference type="PROSITE" id="PS50023">
    <property type="entry name" value="LIM_DOMAIN_2"/>
    <property type="match status" value="1"/>
</dbReference>
<dbReference type="InterPro" id="IPR001781">
    <property type="entry name" value="Znf_LIM"/>
</dbReference>
<protein>
    <submittedName>
        <fullName evidence="8">Unnamed protein product</fullName>
    </submittedName>
</protein>
<dbReference type="Gene3D" id="2.10.110.10">
    <property type="entry name" value="Cysteine Rich Protein"/>
    <property type="match status" value="2"/>
</dbReference>
<evidence type="ECO:0000313" key="9">
    <source>
        <dbReference type="Proteomes" id="UP001165120"/>
    </source>
</evidence>
<name>A0A9W6SZ49_CANBO</name>
<dbReference type="PROSITE" id="PS00478">
    <property type="entry name" value="LIM_DOMAIN_1"/>
    <property type="match status" value="2"/>
</dbReference>
<dbReference type="PANTHER" id="PTHR24212:SF8">
    <property type="entry name" value="LIM ZINC FINGER DOMAIN CONTAINING PROTEIN"/>
    <property type="match status" value="1"/>
</dbReference>
<organism evidence="8 9">
    <name type="scientific">Candida boidinii</name>
    <name type="common">Yeast</name>
    <dbReference type="NCBI Taxonomy" id="5477"/>
    <lineage>
        <taxon>Eukaryota</taxon>
        <taxon>Fungi</taxon>
        <taxon>Dikarya</taxon>
        <taxon>Ascomycota</taxon>
        <taxon>Saccharomycotina</taxon>
        <taxon>Pichiomycetes</taxon>
        <taxon>Pichiales</taxon>
        <taxon>Pichiaceae</taxon>
        <taxon>Ogataea</taxon>
        <taxon>Ogataea/Candida clade</taxon>
    </lineage>
</organism>
<keyword evidence="1 5" id="KW-0479">Metal-binding</keyword>
<gene>
    <name evidence="8" type="ORF">Cboi02_000204100</name>
</gene>
<feature type="domain" description="LIM zinc-binding" evidence="7">
    <location>
        <begin position="665"/>
        <end position="731"/>
    </location>
</feature>
<evidence type="ECO:0000259" key="7">
    <source>
        <dbReference type="PROSITE" id="PS50023"/>
    </source>
</evidence>
<dbReference type="AlphaFoldDB" id="A0A9W6SZ49"/>
<feature type="compositionally biased region" description="Acidic residues" evidence="6">
    <location>
        <begin position="262"/>
        <end position="279"/>
    </location>
</feature>
<evidence type="ECO:0000256" key="6">
    <source>
        <dbReference type="SAM" id="MobiDB-lite"/>
    </source>
</evidence>
<feature type="region of interest" description="Disordered" evidence="6">
    <location>
        <begin position="93"/>
        <end position="126"/>
    </location>
</feature>
<dbReference type="SMART" id="SM00132">
    <property type="entry name" value="LIM"/>
    <property type="match status" value="2"/>
</dbReference>
<keyword evidence="9" id="KW-1185">Reference proteome</keyword>
<dbReference type="GO" id="GO:0046872">
    <property type="term" value="F:metal ion binding"/>
    <property type="evidence" value="ECO:0007669"/>
    <property type="project" value="UniProtKB-KW"/>
</dbReference>
<keyword evidence="3 5" id="KW-0862">Zinc</keyword>
<keyword evidence="2" id="KW-0677">Repeat</keyword>